<accession>A0A562SAC2</accession>
<feature type="domain" description="Secretin/TonB short N-terminal" evidence="7">
    <location>
        <begin position="282"/>
        <end position="330"/>
    </location>
</feature>
<reference evidence="8 9" key="1">
    <citation type="journal article" date="2015" name="Stand. Genomic Sci.">
        <title>Genomic Encyclopedia of Bacterial and Archaeal Type Strains, Phase III: the genomes of soil and plant-associated and newly described type strains.</title>
        <authorList>
            <person name="Whitman W.B."/>
            <person name="Woyke T."/>
            <person name="Klenk H.P."/>
            <person name="Zhou Y."/>
            <person name="Lilburn T.G."/>
            <person name="Beck B.J."/>
            <person name="De Vos P."/>
            <person name="Vandamme P."/>
            <person name="Eisen J.A."/>
            <person name="Garrity G."/>
            <person name="Hugenholtz P."/>
            <person name="Kyrpides N.C."/>
        </authorList>
    </citation>
    <scope>NUCLEOTIDE SEQUENCE [LARGE SCALE GENOMIC DNA]</scope>
    <source>
        <strain evidence="8 9">CGMCC 1.7271</strain>
    </source>
</reference>
<dbReference type="OrthoDB" id="9816579at2"/>
<comment type="subcellular location">
    <subcellularLocation>
        <location evidence="1">Membrane</location>
    </subcellularLocation>
</comment>
<keyword evidence="9" id="KW-1185">Reference proteome</keyword>
<protein>
    <submittedName>
        <fullName evidence="8">Type II secretion system protein D (GspD)</fullName>
    </submittedName>
</protein>
<feature type="domain" description="Secretin/TonB short N-terminal" evidence="7">
    <location>
        <begin position="163"/>
        <end position="213"/>
    </location>
</feature>
<dbReference type="PRINTS" id="PR00811">
    <property type="entry name" value="BCTERIALGSPD"/>
</dbReference>
<evidence type="ECO:0000256" key="2">
    <source>
        <dbReference type="ARBA" id="ARBA00022448"/>
    </source>
</evidence>
<gene>
    <name evidence="8" type="ORF">IQ13_4322</name>
</gene>
<dbReference type="EMBL" id="VLLE01000010">
    <property type="protein sequence ID" value="TWI77516.1"/>
    <property type="molecule type" value="Genomic_DNA"/>
</dbReference>
<dbReference type="Gene3D" id="3.30.1370.130">
    <property type="match status" value="1"/>
</dbReference>
<evidence type="ECO:0000256" key="3">
    <source>
        <dbReference type="ARBA" id="ARBA00022729"/>
    </source>
</evidence>
<dbReference type="GO" id="GO:0019867">
    <property type="term" value="C:outer membrane"/>
    <property type="evidence" value="ECO:0007669"/>
    <property type="project" value="InterPro"/>
</dbReference>
<keyword evidence="3" id="KW-0732">Signal</keyword>
<proteinExistence type="inferred from homology"/>
<evidence type="ECO:0000313" key="9">
    <source>
        <dbReference type="Proteomes" id="UP000316167"/>
    </source>
</evidence>
<name>A0A562SAC2_9BACT</name>
<dbReference type="PANTHER" id="PTHR30332">
    <property type="entry name" value="PROBABLE GENERAL SECRETION PATHWAY PROTEIN D"/>
    <property type="match status" value="1"/>
</dbReference>
<keyword evidence="4" id="KW-0472">Membrane</keyword>
<dbReference type="InterPro" id="IPR001775">
    <property type="entry name" value="GspD/PilQ"/>
</dbReference>
<evidence type="ECO:0000313" key="8">
    <source>
        <dbReference type="EMBL" id="TWI77516.1"/>
    </source>
</evidence>
<dbReference type="Pfam" id="PF00263">
    <property type="entry name" value="Secretin"/>
    <property type="match status" value="1"/>
</dbReference>
<dbReference type="GO" id="GO:0009306">
    <property type="term" value="P:protein secretion"/>
    <property type="evidence" value="ECO:0007669"/>
    <property type="project" value="InterPro"/>
</dbReference>
<evidence type="ECO:0000256" key="6">
    <source>
        <dbReference type="RuleBase" id="RU004003"/>
    </source>
</evidence>
<keyword evidence="5" id="KW-0998">Cell outer membrane</keyword>
<dbReference type="RefSeq" id="WP_144888767.1">
    <property type="nucleotide sequence ID" value="NZ_VLLE01000010.1"/>
</dbReference>
<dbReference type="PANTHER" id="PTHR30332:SF24">
    <property type="entry name" value="SECRETIN GSPD-RELATED"/>
    <property type="match status" value="1"/>
</dbReference>
<dbReference type="InterPro" id="IPR011662">
    <property type="entry name" value="Secretin/TonB_short_N"/>
</dbReference>
<dbReference type="Gene3D" id="3.55.50.30">
    <property type="match status" value="1"/>
</dbReference>
<comment type="caution">
    <text evidence="8">The sequence shown here is derived from an EMBL/GenBank/DDBJ whole genome shotgun (WGS) entry which is preliminary data.</text>
</comment>
<dbReference type="AlphaFoldDB" id="A0A562SAC2"/>
<sequence length="641" mass="71941">MRKLLLIAFLSSCLFKLSFCQDQRIKLIEQNLFQLSETTKGLNDRTEVALSNSSLKEFLKGLAQSHSLSLEISPEINNSITAYFYNEKVVDILIYCINQFNLDVKFNHSIIYIFPYNPPKIIIPPVKKTPTIIFDSTKNTVTLDLRDDTLSLIASTITKLSNQNILIAPELSNRTISGYFQNLSIPNLLDKIAVSNSYKINLTSDSVFIVQPLKNDEEIITKQSTLPNSSYYVKKNYTPGTNVSINQLEISTDEKGNKFITLNITNTPIRDVIKGIAEQAGINYFVYSEITGNATANVRNLPFDRVLSFILQGTKYTFNIDNTVYMIGDRQDEGLRAHKLIKLQYRSVDSLLTILPPELIKSVDIKEFKELNSFLLSGSQPQIKEIEAFVKELDRTVPMVMIEVILMDIRKIRTVQTGIKMGVSDSVRTGGTLLGGLDFTLGAGDINRFIDQIGLNNIFNLGRVTPNFYVSLQALENNNNVELRQTPKLSTLNGHAANLSIGSTRYYQIRTQNVVPSINAQTIVTEQYIPIEANLSIDIKPFVSGDEHVTLNILVNISDFLGNTPINQPPPTSTSKFKSIIRVKNEEMIVLGGIERNEKSEDASGLPFLSRIPVLKWIFGRRTKTTGKTVSVVFIKPTIIY</sequence>
<comment type="similarity">
    <text evidence="6">Belongs to the bacterial secretin family.</text>
</comment>
<keyword evidence="2" id="KW-0813">Transport</keyword>
<dbReference type="GO" id="GO:0015627">
    <property type="term" value="C:type II protein secretion system complex"/>
    <property type="evidence" value="ECO:0007669"/>
    <property type="project" value="TreeGrafter"/>
</dbReference>
<dbReference type="SMART" id="SM00965">
    <property type="entry name" value="STN"/>
    <property type="match status" value="2"/>
</dbReference>
<dbReference type="InterPro" id="IPR004846">
    <property type="entry name" value="T2SS/T3SS_dom"/>
</dbReference>
<evidence type="ECO:0000256" key="1">
    <source>
        <dbReference type="ARBA" id="ARBA00004370"/>
    </source>
</evidence>
<organism evidence="8 9">
    <name type="scientific">Lacibacter cauensis</name>
    <dbReference type="NCBI Taxonomy" id="510947"/>
    <lineage>
        <taxon>Bacteria</taxon>
        <taxon>Pseudomonadati</taxon>
        <taxon>Bacteroidota</taxon>
        <taxon>Chitinophagia</taxon>
        <taxon>Chitinophagales</taxon>
        <taxon>Chitinophagaceae</taxon>
        <taxon>Lacibacter</taxon>
    </lineage>
</organism>
<dbReference type="InterPro" id="IPR050810">
    <property type="entry name" value="Bact_Secretion_Sys_Channel"/>
</dbReference>
<evidence type="ECO:0000256" key="5">
    <source>
        <dbReference type="ARBA" id="ARBA00023237"/>
    </source>
</evidence>
<dbReference type="Proteomes" id="UP000316167">
    <property type="component" value="Unassembled WGS sequence"/>
</dbReference>
<evidence type="ECO:0000256" key="4">
    <source>
        <dbReference type="ARBA" id="ARBA00023136"/>
    </source>
</evidence>
<evidence type="ECO:0000259" key="7">
    <source>
        <dbReference type="SMART" id="SM00965"/>
    </source>
</evidence>